<sequence length="63" mass="7197">MGANVCNSFSYSSALYLHTDIYFRKFCVNVSLLRIPPYRTSSLTCNSIDVHVWAWSCDVDICI</sequence>
<organism evidence="1">
    <name type="scientific">Octopus bimaculoides</name>
    <name type="common">California two-spotted octopus</name>
    <dbReference type="NCBI Taxonomy" id="37653"/>
    <lineage>
        <taxon>Eukaryota</taxon>
        <taxon>Metazoa</taxon>
        <taxon>Spiralia</taxon>
        <taxon>Lophotrochozoa</taxon>
        <taxon>Mollusca</taxon>
        <taxon>Cephalopoda</taxon>
        <taxon>Coleoidea</taxon>
        <taxon>Octopodiformes</taxon>
        <taxon>Octopoda</taxon>
        <taxon>Incirrata</taxon>
        <taxon>Octopodidae</taxon>
        <taxon>Octopus</taxon>
    </lineage>
</organism>
<accession>A0A0L8H5G1</accession>
<dbReference type="EMBL" id="KQ419138">
    <property type="protein sequence ID" value="KOF84508.1"/>
    <property type="molecule type" value="Genomic_DNA"/>
</dbReference>
<reference evidence="1" key="1">
    <citation type="submission" date="2015-07" db="EMBL/GenBank/DDBJ databases">
        <title>MeaNS - Measles Nucleotide Surveillance Program.</title>
        <authorList>
            <person name="Tran T."/>
            <person name="Druce J."/>
        </authorList>
    </citation>
    <scope>NUCLEOTIDE SEQUENCE</scope>
    <source>
        <strain evidence="1">UCB-OBI-ISO-001</strain>
        <tissue evidence="1">Gonad</tissue>
    </source>
</reference>
<proteinExistence type="predicted"/>
<gene>
    <name evidence="1" type="ORF">OCBIM_22021954mg</name>
</gene>
<dbReference type="AlphaFoldDB" id="A0A0L8H5G1"/>
<name>A0A0L8H5G1_OCTBM</name>
<protein>
    <submittedName>
        <fullName evidence="1">Uncharacterized protein</fullName>
    </submittedName>
</protein>
<evidence type="ECO:0000313" key="1">
    <source>
        <dbReference type="EMBL" id="KOF84508.1"/>
    </source>
</evidence>